<comment type="similarity">
    <text evidence="2 7">Belongs to the carbamate kinase family.</text>
</comment>
<dbReference type="PIRSF" id="PIRSF000723">
    <property type="entry name" value="Carbamate_kin"/>
    <property type="match status" value="1"/>
</dbReference>
<feature type="domain" description="Aspartate/glutamate/uridylate kinase" evidence="8">
    <location>
        <begin position="4"/>
        <end position="291"/>
    </location>
</feature>
<sequence length="310" mass="33643">MGKKKVVVALGHRALGTTLPEQKCATKSSAKILADLIECGLNLVITHSNAPQIGMIHTAMNEFGKVHPDFTAVPMSVCSAMSQGYIGYDIQNALRAELLRRGIYKPVSTVLTQVTVDPYDDAFHEPVKVIGRTLTEEEAFQEEKKGNYVTKTEQGYRRIVAAPKPDKIIEIDAIKTLFDAGQVVIAAGGGGIPVLEQNEELTGASAVIEKDLISEKLADELDADILLILTSVDCVSVNYETTQEKALHEVTSAELKEYMEEGQFEDYTMLPKIQASIDFVEAKPGRKAIITSIAKAKDGYLGKTGTIVTA</sequence>
<dbReference type="PANTHER" id="PTHR30409">
    <property type="entry name" value="CARBAMATE KINASE"/>
    <property type="match status" value="1"/>
</dbReference>
<keyword evidence="5 7" id="KW-0418">Kinase</keyword>
<reference evidence="9" key="1">
    <citation type="submission" date="2019-11" db="EMBL/GenBank/DDBJ databases">
        <authorList>
            <person name="Feng L."/>
        </authorList>
    </citation>
    <scope>NUCLEOTIDE SEQUENCE</scope>
    <source>
        <strain evidence="9">BhanseniiLFYP23</strain>
    </source>
</reference>
<dbReference type="NCBIfam" id="NF009007">
    <property type="entry name" value="PRK12352.1"/>
    <property type="match status" value="1"/>
</dbReference>
<accession>A0A6N2RTF6</accession>
<dbReference type="GO" id="GO:0008804">
    <property type="term" value="F:carbamate kinase activity"/>
    <property type="evidence" value="ECO:0007669"/>
    <property type="project" value="UniProtKB-EC"/>
</dbReference>
<name>A0A6N2RTF6_BLAHA</name>
<dbReference type="CDD" id="cd04235">
    <property type="entry name" value="AAK_CK"/>
    <property type="match status" value="1"/>
</dbReference>
<evidence type="ECO:0000256" key="7">
    <source>
        <dbReference type="PIRNR" id="PIRNR000723"/>
    </source>
</evidence>
<evidence type="ECO:0000259" key="8">
    <source>
        <dbReference type="Pfam" id="PF00696"/>
    </source>
</evidence>
<dbReference type="Gene3D" id="3.40.1160.10">
    <property type="entry name" value="Acetylglutamate kinase-like"/>
    <property type="match status" value="1"/>
</dbReference>
<gene>
    <name evidence="9" type="primary">arcC1</name>
    <name evidence="9" type="ORF">BHLFYP23_01787</name>
</gene>
<protein>
    <recommendedName>
        <fullName evidence="3 7">Carbamate kinase</fullName>
    </recommendedName>
</protein>
<comment type="catalytic activity">
    <reaction evidence="6">
        <text>hydrogencarbonate + NH4(+) + ATP = carbamoyl phosphate + ADP + H2O + H(+)</text>
        <dbReference type="Rhea" id="RHEA:10152"/>
        <dbReference type="ChEBI" id="CHEBI:15377"/>
        <dbReference type="ChEBI" id="CHEBI:15378"/>
        <dbReference type="ChEBI" id="CHEBI:17544"/>
        <dbReference type="ChEBI" id="CHEBI:28938"/>
        <dbReference type="ChEBI" id="CHEBI:30616"/>
        <dbReference type="ChEBI" id="CHEBI:58228"/>
        <dbReference type="ChEBI" id="CHEBI:456216"/>
        <dbReference type="EC" id="2.7.2.2"/>
    </reaction>
</comment>
<evidence type="ECO:0000256" key="5">
    <source>
        <dbReference type="ARBA" id="ARBA00022777"/>
    </source>
</evidence>
<dbReference type="GO" id="GO:0005829">
    <property type="term" value="C:cytosol"/>
    <property type="evidence" value="ECO:0007669"/>
    <property type="project" value="TreeGrafter"/>
</dbReference>
<dbReference type="GO" id="GO:0019546">
    <property type="term" value="P:L-arginine deiminase pathway"/>
    <property type="evidence" value="ECO:0007669"/>
    <property type="project" value="TreeGrafter"/>
</dbReference>
<evidence type="ECO:0000256" key="4">
    <source>
        <dbReference type="ARBA" id="ARBA00022679"/>
    </source>
</evidence>
<comment type="pathway">
    <text evidence="1">Metabolic intermediate metabolism; carbamoyl phosphate degradation; CO(2) and NH(3) from carbamoyl phosphate: step 1/1.</text>
</comment>
<dbReference type="InterPro" id="IPR003964">
    <property type="entry name" value="Carb_kinase"/>
</dbReference>
<dbReference type="AlphaFoldDB" id="A0A6N2RTF6"/>
<dbReference type="InterPro" id="IPR036393">
    <property type="entry name" value="AceGlu_kinase-like_sf"/>
</dbReference>
<evidence type="ECO:0000256" key="2">
    <source>
        <dbReference type="ARBA" id="ARBA00011066"/>
    </source>
</evidence>
<dbReference type="EMBL" id="CACRSY010000006">
    <property type="protein sequence ID" value="VYS84397.1"/>
    <property type="molecule type" value="Genomic_DNA"/>
</dbReference>
<evidence type="ECO:0000313" key="9">
    <source>
        <dbReference type="EMBL" id="VYS84397.1"/>
    </source>
</evidence>
<dbReference type="InterPro" id="IPR001048">
    <property type="entry name" value="Asp/Glu/Uridylate_kinase"/>
</dbReference>
<evidence type="ECO:0000256" key="1">
    <source>
        <dbReference type="ARBA" id="ARBA00005118"/>
    </source>
</evidence>
<keyword evidence="4 7" id="KW-0808">Transferase</keyword>
<dbReference type="SUPFAM" id="SSF53633">
    <property type="entry name" value="Carbamate kinase-like"/>
    <property type="match status" value="1"/>
</dbReference>
<dbReference type="UniPathway" id="UPA00996">
    <property type="reaction ID" value="UER00366"/>
</dbReference>
<dbReference type="RefSeq" id="WP_003023236.1">
    <property type="nucleotide sequence ID" value="NZ_CACRSY010000006.1"/>
</dbReference>
<evidence type="ECO:0000256" key="6">
    <source>
        <dbReference type="ARBA" id="ARBA00048467"/>
    </source>
</evidence>
<dbReference type="PRINTS" id="PR01469">
    <property type="entry name" value="CARBMTKINASE"/>
</dbReference>
<dbReference type="Pfam" id="PF00696">
    <property type="entry name" value="AA_kinase"/>
    <property type="match status" value="1"/>
</dbReference>
<evidence type="ECO:0000256" key="3">
    <source>
        <dbReference type="ARBA" id="ARBA00013070"/>
    </source>
</evidence>
<organism evidence="9">
    <name type="scientific">Blautia hansenii</name>
    <name type="common">Ruminococcus hansenii</name>
    <dbReference type="NCBI Taxonomy" id="1322"/>
    <lineage>
        <taxon>Bacteria</taxon>
        <taxon>Bacillati</taxon>
        <taxon>Bacillota</taxon>
        <taxon>Clostridia</taxon>
        <taxon>Lachnospirales</taxon>
        <taxon>Lachnospiraceae</taxon>
        <taxon>Blautia</taxon>
    </lineage>
</organism>
<dbReference type="PANTHER" id="PTHR30409:SF1">
    <property type="entry name" value="CARBAMATE KINASE-RELATED"/>
    <property type="match status" value="1"/>
</dbReference>
<proteinExistence type="inferred from homology"/>